<geneLocation type="plasmid" evidence="1 2">
    <name>pDSJ10</name>
</geneLocation>
<gene>
    <name evidence="1" type="ORF">DSJ_25830</name>
</gene>
<name>A0ABN4Z8A8_PANSE</name>
<proteinExistence type="predicted"/>
<evidence type="ECO:0000313" key="2">
    <source>
        <dbReference type="Proteomes" id="UP000192380"/>
    </source>
</evidence>
<sequence length="60" mass="6958">MRVSFSVMSGKILTQARNRIHGLAFSVRPERLMTKFQPEIAKLIWLTDYSEHVADVHCNQ</sequence>
<evidence type="ECO:0000313" key="1">
    <source>
        <dbReference type="EMBL" id="ARF52636.1"/>
    </source>
</evidence>
<dbReference type="EMBL" id="CP017591">
    <property type="protein sequence ID" value="ARF52636.1"/>
    <property type="molecule type" value="Genomic_DNA"/>
</dbReference>
<reference evidence="1 2" key="1">
    <citation type="submission" date="2016-10" db="EMBL/GenBank/DDBJ databases">
        <title>Complete Genome Assembly of Pantoea stewartii subsp. stewartii DC283, a Corn Pathogen.</title>
        <authorList>
            <person name="Duong D.A."/>
            <person name="Stevens A.M."/>
            <person name="Jensen R.V."/>
        </authorList>
    </citation>
    <scope>NUCLEOTIDE SEQUENCE [LARGE SCALE GENOMIC DNA]</scope>
    <source>
        <strain evidence="1 2">DC283</strain>
        <plasmid evidence="1 2">pDSJ10</plasmid>
    </source>
</reference>
<organism evidence="1 2">
    <name type="scientific">Pantoea stewartii subsp. stewartii DC283</name>
    <dbReference type="NCBI Taxonomy" id="660596"/>
    <lineage>
        <taxon>Bacteria</taxon>
        <taxon>Pseudomonadati</taxon>
        <taxon>Pseudomonadota</taxon>
        <taxon>Gammaproteobacteria</taxon>
        <taxon>Enterobacterales</taxon>
        <taxon>Erwiniaceae</taxon>
        <taxon>Pantoea</taxon>
    </lineage>
</organism>
<evidence type="ECO:0008006" key="3">
    <source>
        <dbReference type="Google" id="ProtNLM"/>
    </source>
</evidence>
<accession>A0ABN4Z8A8</accession>
<dbReference type="Proteomes" id="UP000192380">
    <property type="component" value="Plasmid pDSJ10"/>
</dbReference>
<keyword evidence="2" id="KW-1185">Reference proteome</keyword>
<keyword evidence="1" id="KW-0614">Plasmid</keyword>
<protein>
    <recommendedName>
        <fullName evidence="3">Transposase</fullName>
    </recommendedName>
</protein>